<evidence type="ECO:0000313" key="1">
    <source>
        <dbReference type="EMBL" id="KAJ2984076.1"/>
    </source>
</evidence>
<name>A0ACC1NZ27_9HYPO</name>
<keyword evidence="2" id="KW-1185">Reference proteome</keyword>
<evidence type="ECO:0000313" key="2">
    <source>
        <dbReference type="Proteomes" id="UP001143910"/>
    </source>
</evidence>
<reference evidence="1" key="1">
    <citation type="submission" date="2022-08" db="EMBL/GenBank/DDBJ databases">
        <title>Genome Sequence of Lecanicillium fungicola.</title>
        <authorList>
            <person name="Buettner E."/>
        </authorList>
    </citation>
    <scope>NUCLEOTIDE SEQUENCE</scope>
    <source>
        <strain evidence="1">Babe33</strain>
    </source>
</reference>
<organism evidence="1 2">
    <name type="scientific">Zarea fungicola</name>
    <dbReference type="NCBI Taxonomy" id="93591"/>
    <lineage>
        <taxon>Eukaryota</taxon>
        <taxon>Fungi</taxon>
        <taxon>Dikarya</taxon>
        <taxon>Ascomycota</taxon>
        <taxon>Pezizomycotina</taxon>
        <taxon>Sordariomycetes</taxon>
        <taxon>Hypocreomycetidae</taxon>
        <taxon>Hypocreales</taxon>
        <taxon>Cordycipitaceae</taxon>
        <taxon>Zarea</taxon>
    </lineage>
</organism>
<gene>
    <name evidence="1" type="ORF">NQ176_g230</name>
</gene>
<sequence length="340" mass="37016">MVQFKGPHGKVTTAYLRHGGYNPPAEPSASFQGKTVVITGCASGVGYQAALKIASLKPQKLILGTRTVAKGEATKSDIIARVPSIDNSTIDVIPVEYTSFASVSQFCEAIKRNTSTLDCVLLSAGLALPTRETTQDGWATTFQVNVLSPTLIALQLLPLLKDTPGSVLEFVNSISYCNVTSEDVAPLVDNPSAHALDFFNSAERWTTQRAYFEAKLVLMFVLQGLVEHLGGSQGSLGNAQGPVILACCPGQCKTNLYRDFPIGVRLFMTAFNAFIARTPEQGSRTLVTGLLQGEEANGKMWVNDHFDDWSPGITEQEWANLQERVWREVLEVLRKYNGDL</sequence>
<accession>A0ACC1NZ27</accession>
<proteinExistence type="predicted"/>
<dbReference type="Proteomes" id="UP001143910">
    <property type="component" value="Unassembled WGS sequence"/>
</dbReference>
<protein>
    <submittedName>
        <fullName evidence="1">Uncharacterized protein</fullName>
    </submittedName>
</protein>
<comment type="caution">
    <text evidence="1">The sequence shown here is derived from an EMBL/GenBank/DDBJ whole genome shotgun (WGS) entry which is preliminary data.</text>
</comment>
<dbReference type="EMBL" id="JANJQO010000007">
    <property type="protein sequence ID" value="KAJ2984076.1"/>
    <property type="molecule type" value="Genomic_DNA"/>
</dbReference>